<dbReference type="InterPro" id="IPR001387">
    <property type="entry name" value="Cro/C1-type_HTH"/>
</dbReference>
<dbReference type="SMART" id="SM00530">
    <property type="entry name" value="HTH_XRE"/>
    <property type="match status" value="1"/>
</dbReference>
<accession>A0A380N1W0</accession>
<dbReference type="EMBL" id="UHIA01000004">
    <property type="protein sequence ID" value="SUO98474.1"/>
    <property type="molecule type" value="Genomic_DNA"/>
</dbReference>
<sequence length="87" mass="9712">MRSLDDVMAALPHERREKIHMQAQETLLQLDLAQLRKKAGLSQSELAQKMGISQSAISQIENTQNLNLATLARYVQILGGKLNISIE</sequence>
<name>A0A380N1W0_9GAMM</name>
<gene>
    <name evidence="2" type="ORF">NCTC10717_02226</name>
</gene>
<evidence type="ECO:0000313" key="2">
    <source>
        <dbReference type="EMBL" id="SUO98474.1"/>
    </source>
</evidence>
<keyword evidence="3" id="KW-1185">Reference proteome</keyword>
<dbReference type="AlphaFoldDB" id="A0A380N1W0"/>
<feature type="domain" description="HTH cro/C1-type" evidence="1">
    <location>
        <begin position="32"/>
        <end position="85"/>
    </location>
</feature>
<dbReference type="RefSeq" id="WP_115219296.1">
    <property type="nucleotide sequence ID" value="NZ_UHIA01000004.1"/>
</dbReference>
<dbReference type="Gene3D" id="1.10.260.40">
    <property type="entry name" value="lambda repressor-like DNA-binding domains"/>
    <property type="match status" value="1"/>
</dbReference>
<reference evidence="2 3" key="1">
    <citation type="submission" date="2018-06" db="EMBL/GenBank/DDBJ databases">
        <authorList>
            <consortium name="Pathogen Informatics"/>
            <person name="Doyle S."/>
        </authorList>
    </citation>
    <scope>NUCLEOTIDE SEQUENCE [LARGE SCALE GENOMIC DNA]</scope>
    <source>
        <strain evidence="2 3">NCTC10717</strain>
    </source>
</reference>
<evidence type="ECO:0000259" key="1">
    <source>
        <dbReference type="PROSITE" id="PS50943"/>
    </source>
</evidence>
<dbReference type="CDD" id="cd00093">
    <property type="entry name" value="HTH_XRE"/>
    <property type="match status" value="1"/>
</dbReference>
<dbReference type="Pfam" id="PF01381">
    <property type="entry name" value="HTH_3"/>
    <property type="match status" value="1"/>
</dbReference>
<dbReference type="OrthoDB" id="129597at2"/>
<evidence type="ECO:0000313" key="3">
    <source>
        <dbReference type="Proteomes" id="UP000254575"/>
    </source>
</evidence>
<protein>
    <submittedName>
        <fullName evidence="2">Antitoxin HipB</fullName>
    </submittedName>
</protein>
<dbReference type="Proteomes" id="UP000254575">
    <property type="component" value="Unassembled WGS sequence"/>
</dbReference>
<organism evidence="2 3">
    <name type="scientific">Suttonella indologenes</name>
    <dbReference type="NCBI Taxonomy" id="13276"/>
    <lineage>
        <taxon>Bacteria</taxon>
        <taxon>Pseudomonadati</taxon>
        <taxon>Pseudomonadota</taxon>
        <taxon>Gammaproteobacteria</taxon>
        <taxon>Cardiobacteriales</taxon>
        <taxon>Cardiobacteriaceae</taxon>
        <taxon>Suttonella</taxon>
    </lineage>
</organism>
<dbReference type="SUPFAM" id="SSF47413">
    <property type="entry name" value="lambda repressor-like DNA-binding domains"/>
    <property type="match status" value="1"/>
</dbReference>
<dbReference type="InterPro" id="IPR010982">
    <property type="entry name" value="Lambda_DNA-bd_dom_sf"/>
</dbReference>
<dbReference type="GO" id="GO:0003677">
    <property type="term" value="F:DNA binding"/>
    <property type="evidence" value="ECO:0007669"/>
    <property type="project" value="InterPro"/>
</dbReference>
<proteinExistence type="predicted"/>
<dbReference type="PROSITE" id="PS50943">
    <property type="entry name" value="HTH_CROC1"/>
    <property type="match status" value="1"/>
</dbReference>